<evidence type="ECO:0000313" key="3">
    <source>
        <dbReference type="Proteomes" id="UP001249394"/>
    </source>
</evidence>
<reference evidence="2 3" key="1">
    <citation type="submission" date="2023-09" db="EMBL/GenBank/DDBJ databases">
        <title>The genome sequence of Streptomyces anthocyanicus.</title>
        <authorList>
            <person name="Mo P."/>
        </authorList>
    </citation>
    <scope>NUCLEOTIDE SEQUENCE [LARGE SCALE GENOMIC DNA]</scope>
    <source>
        <strain evidence="2 3">JCM 4387</strain>
        <plasmid evidence="2 3">punmamed1</plasmid>
    </source>
</reference>
<organism evidence="2 3">
    <name type="scientific">Streptomyces violaceus</name>
    <name type="common">Streptomyces venezuelae</name>
    <dbReference type="NCBI Taxonomy" id="1936"/>
    <lineage>
        <taxon>Bacteria</taxon>
        <taxon>Bacillati</taxon>
        <taxon>Actinomycetota</taxon>
        <taxon>Actinomycetes</taxon>
        <taxon>Kitasatosporales</taxon>
        <taxon>Streptomycetaceae</taxon>
        <taxon>Streptomyces</taxon>
    </lineage>
</organism>
<keyword evidence="1" id="KW-0732">Signal</keyword>
<name>A0ABY9UME4_STRVL</name>
<proteinExistence type="predicted"/>
<feature type="signal peptide" evidence="1">
    <location>
        <begin position="1"/>
        <end position="25"/>
    </location>
</feature>
<dbReference type="EMBL" id="CP134214">
    <property type="protein sequence ID" value="WND24059.1"/>
    <property type="molecule type" value="Genomic_DNA"/>
</dbReference>
<keyword evidence="3" id="KW-1185">Reference proteome</keyword>
<geneLocation type="plasmid" evidence="2 3">
    <name>punmamed1</name>
</geneLocation>
<evidence type="ECO:0008006" key="4">
    <source>
        <dbReference type="Google" id="ProtNLM"/>
    </source>
</evidence>
<feature type="chain" id="PRO_5045544885" description="5'-nucleotidase" evidence="1">
    <location>
        <begin position="26"/>
        <end position="72"/>
    </location>
</feature>
<protein>
    <recommendedName>
        <fullName evidence="4">5'-nucleotidase</fullName>
    </recommendedName>
</protein>
<gene>
    <name evidence="2" type="ORF">RI060_42835</name>
</gene>
<keyword evidence="2" id="KW-0614">Plasmid</keyword>
<evidence type="ECO:0000313" key="2">
    <source>
        <dbReference type="EMBL" id="WND24059.1"/>
    </source>
</evidence>
<evidence type="ECO:0000256" key="1">
    <source>
        <dbReference type="SAM" id="SignalP"/>
    </source>
</evidence>
<sequence>MTKRIRRLLASLTLVTAAATGTLLAAGLPAVPPDTTWGAPATQDDTTWGAATEVAQDAATGTVVNPLDTTWG</sequence>
<accession>A0ABY9UME4</accession>
<dbReference type="Proteomes" id="UP001249394">
    <property type="component" value="Plasmid punmamed1"/>
</dbReference>